<proteinExistence type="predicted"/>
<comment type="caution">
    <text evidence="2">The sequence shown here is derived from an EMBL/GenBank/DDBJ whole genome shotgun (WGS) entry which is preliminary data.</text>
</comment>
<evidence type="ECO:0000256" key="1">
    <source>
        <dbReference type="SAM" id="MobiDB-lite"/>
    </source>
</evidence>
<gene>
    <name evidence="2" type="ORF">RB653_007289</name>
</gene>
<keyword evidence="3" id="KW-1185">Reference proteome</keyword>
<name>A0AAN7TV54_9MYCE</name>
<sequence>MIKSIILNSNKTLKVLNKSTLFSSTSNKNSNIINNKYYCKFNTFNFNNFTTNNNNNNINNSDNNSNNNNNNNGLGFNYSTKSSPTSTTTTTTTTATPIKNSKFLSSNISHNNKTKVVFDIDKNGEDYKIENILKGIEEHPDLPFYYYFLYGRLLEMNESSIKLLDGKEIDLKYLLVKSIENQEKQPNADFKFISYNYYELGNLLKGFQKETIVINGKSLNKLDLILLSLDRDSTNRLALEMIQNYMISFGVRTVSLLNGGGEIYFKKNQNNNPKIFTPKKKPNPVKNKLIKIIEKNENKYVVEDSLFKLVSSMGNSEKVELLGGLVDKLDIAKRLLQTHGVICNKLSNAYLIVYLILNDCNIESIESMDGINITQKQLLISHIERTPNNLQSPQLDTNYFSYYLLSTLLNGFTDDFVVIQGKSYNKLDLILKAYDINEASESCKRHLEIYLYCYGVDSLTLLNNKKVSLNQNNELQFL</sequence>
<accession>A0AAN7TV54</accession>
<feature type="compositionally biased region" description="Low complexity" evidence="1">
    <location>
        <begin position="55"/>
        <end position="72"/>
    </location>
</feature>
<feature type="region of interest" description="Disordered" evidence="1">
    <location>
        <begin position="55"/>
        <end position="94"/>
    </location>
</feature>
<feature type="compositionally biased region" description="Low complexity" evidence="1">
    <location>
        <begin position="79"/>
        <end position="94"/>
    </location>
</feature>
<protein>
    <submittedName>
        <fullName evidence="2">Uncharacterized protein</fullName>
    </submittedName>
</protein>
<dbReference type="EMBL" id="JAVFKY010000005">
    <property type="protein sequence ID" value="KAK5576148.1"/>
    <property type="molecule type" value="Genomic_DNA"/>
</dbReference>
<organism evidence="2 3">
    <name type="scientific">Dictyostelium firmibasis</name>
    <dbReference type="NCBI Taxonomy" id="79012"/>
    <lineage>
        <taxon>Eukaryota</taxon>
        <taxon>Amoebozoa</taxon>
        <taxon>Evosea</taxon>
        <taxon>Eumycetozoa</taxon>
        <taxon>Dictyostelia</taxon>
        <taxon>Dictyosteliales</taxon>
        <taxon>Dictyosteliaceae</taxon>
        <taxon>Dictyostelium</taxon>
    </lineage>
</organism>
<dbReference type="Proteomes" id="UP001344447">
    <property type="component" value="Unassembled WGS sequence"/>
</dbReference>
<evidence type="ECO:0000313" key="3">
    <source>
        <dbReference type="Proteomes" id="UP001344447"/>
    </source>
</evidence>
<reference evidence="2 3" key="1">
    <citation type="submission" date="2023-11" db="EMBL/GenBank/DDBJ databases">
        <title>Dfirmibasis_genome.</title>
        <authorList>
            <person name="Edelbroek B."/>
            <person name="Kjellin J."/>
            <person name="Jerlstrom-Hultqvist J."/>
            <person name="Soderbom F."/>
        </authorList>
    </citation>
    <scope>NUCLEOTIDE SEQUENCE [LARGE SCALE GENOMIC DNA]</scope>
    <source>
        <strain evidence="2 3">TNS-C-14</strain>
    </source>
</reference>
<dbReference type="AlphaFoldDB" id="A0AAN7TV54"/>
<evidence type="ECO:0000313" key="2">
    <source>
        <dbReference type="EMBL" id="KAK5576148.1"/>
    </source>
</evidence>